<protein>
    <submittedName>
        <fullName evidence="1">Uncharacterized protein</fullName>
    </submittedName>
</protein>
<reference evidence="1" key="1">
    <citation type="submission" date="2024-09" db="EMBL/GenBank/DDBJ databases">
        <title>Black Yeasts Isolated from many extreme environments.</title>
        <authorList>
            <person name="Coleine C."/>
            <person name="Stajich J.E."/>
            <person name="Selbmann L."/>
        </authorList>
    </citation>
    <scope>NUCLEOTIDE SEQUENCE</scope>
    <source>
        <strain evidence="1">CCFEE 5737</strain>
    </source>
</reference>
<evidence type="ECO:0000313" key="1">
    <source>
        <dbReference type="EMBL" id="KAK3079799.1"/>
    </source>
</evidence>
<gene>
    <name evidence="1" type="ORF">LTS18_003883</name>
</gene>
<feature type="non-terminal residue" evidence="1">
    <location>
        <position position="1203"/>
    </location>
</feature>
<dbReference type="Proteomes" id="UP001186974">
    <property type="component" value="Unassembled WGS sequence"/>
</dbReference>
<sequence>MSPYANGAYAANGNGAHDAYESGKDFPIAIIGMAGRFPQEAETSEKLWELISKGRNASTEFPADRFNIDAHWHPDPAHGGSTICRGGHFLKKNGAQFDAPFFALSKSEVMSMDPQQRIVMENVYEALENAGIPMDRVIGSDTSVYAGAFNKDYDTTLNQDPTLLQKYLPTGNSISILSNRVSWFFDLRAESLTIDTACSSSLVAFHIACQNLRSGDSEMSIVTGVNIIERPETMYRMSNVGFMSPDSKCFSFDHRANGYSRGEGVGAIIIKPLEAAVRDGDTIRAVVRATGTNQDGRTPGMTVPSKEAQERLVRDVYRKAGLDLQQTAYVEAHGTGTAAGDPIEAGAIAQAWNERSSKTPLYIGAIKSNIGHLEGASGVAGIIKTVQVLEKGIIPPNTNFEKVNPKIPTEKWNIAFPLKNMPWPSDGIRRASVSSFGFGGANAHLVLDDAYQYLQSRGLSAPHQSVQNPPTQAEIDGTEAESTAETAAKGTNGTTNGHTNGVNGDGHPPAKAESNAKVFVLSAYDEGGIKRQAETLKEYMSTLSPKDEDEYLANLAYTLAKKRTLFSWKAVAVASTVAELVDRLPEAPRSAMHSRKRDIPNLGYVFTGQGAQWAAMGLELMAYPVFKHSIEEASAYIDSLGSPWNLLTELKKTGKDSNMNHPTLSQTICTALQVALVDLMAEWKITPQRVIGHSSGEIAAAYCAGALDKESAWKVAYYRGLVSGELTGNNGSMMAAGISAEELQPYMDKVDAEIKGDMVMACYNSPRNITVSGDEAKIDKLQALLDADKLFARKLKVMNAYHSDHMKLVSDKYAKLMGKLSAGKAPKGARKVLMFSTVKAEQITPTELADPQYWVANMVSPVKFAQGLAQMCSPSASKSKLRVDRGVEIPLQHLIEVGPHPALQSAVKDIFALDQVFSSIQYSSMIARNKSALDTTLTCAGRLFCHGHTVDLGAVNFSTLFMDGQTVQQPQMLVDLPPYSFNHKETYWGEGRISKSYRFRKHGQHDLLGDPIPEWNASEPKWKRHIRVNELPWVKDHKVTGSIVYPGVGYLVAAIEAVKQLEREDAVITGYRLREVSIKTALQIPEGESGIETMLSLTHVAESSLANSGTWWEFKMQSYNPNTDEWTEHCRGQISVEHDTPTGPIDAGREAEEELRAFSAQLKDASELCQTPVDMARSYAELDTIGLAFGPLFKNLADVSRGN</sequence>
<keyword evidence="2" id="KW-1185">Reference proteome</keyword>
<accession>A0ACC3DTC7</accession>
<comment type="caution">
    <text evidence="1">The sequence shown here is derived from an EMBL/GenBank/DDBJ whole genome shotgun (WGS) entry which is preliminary data.</text>
</comment>
<evidence type="ECO:0000313" key="2">
    <source>
        <dbReference type="Proteomes" id="UP001186974"/>
    </source>
</evidence>
<organism evidence="1 2">
    <name type="scientific">Coniosporium uncinatum</name>
    <dbReference type="NCBI Taxonomy" id="93489"/>
    <lineage>
        <taxon>Eukaryota</taxon>
        <taxon>Fungi</taxon>
        <taxon>Dikarya</taxon>
        <taxon>Ascomycota</taxon>
        <taxon>Pezizomycotina</taxon>
        <taxon>Dothideomycetes</taxon>
        <taxon>Dothideomycetes incertae sedis</taxon>
        <taxon>Coniosporium</taxon>
    </lineage>
</organism>
<proteinExistence type="predicted"/>
<name>A0ACC3DTC7_9PEZI</name>
<dbReference type="EMBL" id="JAWDJW010000913">
    <property type="protein sequence ID" value="KAK3079799.1"/>
    <property type="molecule type" value="Genomic_DNA"/>
</dbReference>